<comment type="similarity">
    <text evidence="1">Belongs to the PstS family.</text>
</comment>
<feature type="non-terminal residue" evidence="6">
    <location>
        <position position="803"/>
    </location>
</feature>
<dbReference type="PANTHER" id="PTHR42996">
    <property type="entry name" value="PHOSPHATE-BINDING PROTEIN PSTS"/>
    <property type="match status" value="1"/>
</dbReference>
<dbReference type="SUPFAM" id="SSF52540">
    <property type="entry name" value="P-loop containing nucleoside triphosphate hydrolases"/>
    <property type="match status" value="1"/>
</dbReference>
<name>D8UBW3_VOLCA</name>
<evidence type="ECO:0008006" key="8">
    <source>
        <dbReference type="Google" id="ProtNLM"/>
    </source>
</evidence>
<dbReference type="GeneID" id="9619124"/>
<dbReference type="OrthoDB" id="2110130at2759"/>
<protein>
    <recommendedName>
        <fullName evidence="8">ABC transporter domain-containing protein</fullName>
    </recommendedName>
</protein>
<feature type="region of interest" description="Disordered" evidence="2">
    <location>
        <begin position="70"/>
        <end position="91"/>
    </location>
</feature>
<evidence type="ECO:0000259" key="4">
    <source>
        <dbReference type="Pfam" id="PF00005"/>
    </source>
</evidence>
<sequence>MDVDQGARIGLLGLNGSGKSSLLRVLSGVLAPVSGELIYPCSASRLSVACLDQHSGRKLLAMAATTDKVQQQQQAQEGERKQGKQTGSDCGGGVGSGGNRAGGACTVTCFSVVQACAPHLKPQEVYDYLGKFAVPGPVAAMPLAALSGDAAQARAQNAAIFSNASGDVASVLGLSLYGQNDTWPMPMVQYLYMFRNLSGYGYSGPLLRAFVEFLIPGTLNTDGSQMAASSELTPMPLEVQAVSRAAVATVTLRTLTVTWSSEAAGLADGDAGAALYTFSANRESYDVYQLAELQSAVQRVEARLDGGLPTVLRVACTADTFGYVRLLRGDVQDMASSPIRILDEMGSPTDIVALLRASLLAAATTTSSSSSSSSSATAAASSAATHLVVHPGPLPLDVWQNLSLVAPVAQIPVSIRPVAVMYRGDQGLNLTLCTVAGIINGTITTWNHKQIKDNNPNMKLPNTTITLLFAGPYDPDLNAVLLYVRKGAEAANCSQYKGLQGAPPSTSPVAGGGDVLTQLTNGDPYSGLAFLAASNLVSERAAGADLRAAALPSTKSGTFVTPLQASSPGLISDSYCLSSGCPLLVGQAYTAVVEVAAKSQTGGSDDALGAVPWDPTGNWAGSSLSYGGKEGDLYPVARCVCVCVANPSTTIVLARAPSVFDSALGGSLASSLASSLRGDLAGTSTTAADLQAQACMCDQNQQIDIAKLDRAYNIAVAALVLGLVLSVLALALVLYVVSLVRGGRGGGGGGGCLSPGAAGAKYELQQLDVPISHHVLALPLGASMLNLTVPKSNTPTDHAGCPT</sequence>
<dbReference type="RefSeq" id="XP_002956149.1">
    <property type="nucleotide sequence ID" value="XM_002956103.1"/>
</dbReference>
<accession>D8UBW3</accession>
<dbReference type="EMBL" id="GL378379">
    <property type="protein sequence ID" value="EFJ42688.1"/>
    <property type="molecule type" value="Genomic_DNA"/>
</dbReference>
<evidence type="ECO:0000313" key="6">
    <source>
        <dbReference type="EMBL" id="EFJ42688.1"/>
    </source>
</evidence>
<reference evidence="6 7" key="1">
    <citation type="journal article" date="2010" name="Science">
        <title>Genomic analysis of organismal complexity in the multicellular green alga Volvox carteri.</title>
        <authorList>
            <person name="Prochnik S.E."/>
            <person name="Umen J."/>
            <person name="Nedelcu A.M."/>
            <person name="Hallmann A."/>
            <person name="Miller S.M."/>
            <person name="Nishii I."/>
            <person name="Ferris P."/>
            <person name="Kuo A."/>
            <person name="Mitros T."/>
            <person name="Fritz-Laylin L.K."/>
            <person name="Hellsten U."/>
            <person name="Chapman J."/>
            <person name="Simakov O."/>
            <person name="Rensing S.A."/>
            <person name="Terry A."/>
            <person name="Pangilinan J."/>
            <person name="Kapitonov V."/>
            <person name="Jurka J."/>
            <person name="Salamov A."/>
            <person name="Shapiro H."/>
            <person name="Schmutz J."/>
            <person name="Grimwood J."/>
            <person name="Lindquist E."/>
            <person name="Lucas S."/>
            <person name="Grigoriev I.V."/>
            <person name="Schmitt R."/>
            <person name="Kirk D."/>
            <person name="Rokhsar D.S."/>
        </authorList>
    </citation>
    <scope>NUCLEOTIDE SEQUENCE [LARGE SCALE GENOMIC DNA]</scope>
    <source>
        <strain evidence="7">f. Nagariensis / Eve</strain>
    </source>
</reference>
<feature type="domain" description="PBP" evidence="5">
    <location>
        <begin position="405"/>
        <end position="487"/>
    </location>
</feature>
<dbReference type="SUPFAM" id="SSF53850">
    <property type="entry name" value="Periplasmic binding protein-like II"/>
    <property type="match status" value="1"/>
</dbReference>
<dbReference type="Pfam" id="PF12849">
    <property type="entry name" value="PBP_like_2"/>
    <property type="match status" value="1"/>
</dbReference>
<dbReference type="InterPro" id="IPR050962">
    <property type="entry name" value="Phosphate-bind_PstS"/>
</dbReference>
<feature type="transmembrane region" description="Helical" evidence="3">
    <location>
        <begin position="711"/>
        <end position="737"/>
    </location>
</feature>
<proteinExistence type="inferred from homology"/>
<keyword evidence="3" id="KW-1133">Transmembrane helix</keyword>
<dbReference type="InterPro" id="IPR003439">
    <property type="entry name" value="ABC_transporter-like_ATP-bd"/>
</dbReference>
<dbReference type="GO" id="GO:0005524">
    <property type="term" value="F:ATP binding"/>
    <property type="evidence" value="ECO:0007669"/>
    <property type="project" value="InterPro"/>
</dbReference>
<keyword evidence="3" id="KW-0472">Membrane</keyword>
<gene>
    <name evidence="6" type="ORF">VOLCADRAFT_107090</name>
</gene>
<keyword evidence="7" id="KW-1185">Reference proteome</keyword>
<keyword evidence="3" id="KW-0812">Transmembrane</keyword>
<dbReference type="GO" id="GO:0016887">
    <property type="term" value="F:ATP hydrolysis activity"/>
    <property type="evidence" value="ECO:0007669"/>
    <property type="project" value="InterPro"/>
</dbReference>
<dbReference type="Proteomes" id="UP000001058">
    <property type="component" value="Unassembled WGS sequence"/>
</dbReference>
<dbReference type="Gene3D" id="3.40.190.10">
    <property type="entry name" value="Periplasmic binding protein-like II"/>
    <property type="match status" value="1"/>
</dbReference>
<organism evidence="7">
    <name type="scientific">Volvox carteri f. nagariensis</name>
    <dbReference type="NCBI Taxonomy" id="3068"/>
    <lineage>
        <taxon>Eukaryota</taxon>
        <taxon>Viridiplantae</taxon>
        <taxon>Chlorophyta</taxon>
        <taxon>core chlorophytes</taxon>
        <taxon>Chlorophyceae</taxon>
        <taxon>CS clade</taxon>
        <taxon>Chlamydomonadales</taxon>
        <taxon>Volvocaceae</taxon>
        <taxon>Volvox</taxon>
    </lineage>
</organism>
<dbReference type="InParanoid" id="D8UBW3"/>
<dbReference type="InterPro" id="IPR027417">
    <property type="entry name" value="P-loop_NTPase"/>
</dbReference>
<evidence type="ECO:0000256" key="3">
    <source>
        <dbReference type="SAM" id="Phobius"/>
    </source>
</evidence>
<dbReference type="AlphaFoldDB" id="D8UBW3"/>
<feature type="domain" description="ABC transporter" evidence="4">
    <location>
        <begin position="1"/>
        <end position="61"/>
    </location>
</feature>
<evidence type="ECO:0000256" key="1">
    <source>
        <dbReference type="ARBA" id="ARBA00008725"/>
    </source>
</evidence>
<evidence type="ECO:0000256" key="2">
    <source>
        <dbReference type="SAM" id="MobiDB-lite"/>
    </source>
</evidence>
<evidence type="ECO:0000313" key="7">
    <source>
        <dbReference type="Proteomes" id="UP000001058"/>
    </source>
</evidence>
<dbReference type="Gene3D" id="3.40.50.300">
    <property type="entry name" value="P-loop containing nucleotide triphosphate hydrolases"/>
    <property type="match status" value="1"/>
</dbReference>
<dbReference type="Pfam" id="PF00005">
    <property type="entry name" value="ABC_tran"/>
    <property type="match status" value="1"/>
</dbReference>
<dbReference type="InterPro" id="IPR024370">
    <property type="entry name" value="PBP_domain"/>
</dbReference>
<evidence type="ECO:0000259" key="5">
    <source>
        <dbReference type="Pfam" id="PF12849"/>
    </source>
</evidence>
<dbReference type="PANTHER" id="PTHR42996:SF1">
    <property type="entry name" value="PHOSPHATE-BINDING PROTEIN PSTS"/>
    <property type="match status" value="1"/>
</dbReference>
<dbReference type="KEGG" id="vcn:VOLCADRAFT_107090"/>